<name>A0A4P9Y053_9FUNG</name>
<evidence type="ECO:0000256" key="2">
    <source>
        <dbReference type="SAM" id="MobiDB-lite"/>
    </source>
</evidence>
<evidence type="ECO:0008006" key="5">
    <source>
        <dbReference type="Google" id="ProtNLM"/>
    </source>
</evidence>
<organism evidence="3 4">
    <name type="scientific">Piptocephalis cylindrospora</name>
    <dbReference type="NCBI Taxonomy" id="1907219"/>
    <lineage>
        <taxon>Eukaryota</taxon>
        <taxon>Fungi</taxon>
        <taxon>Fungi incertae sedis</taxon>
        <taxon>Zoopagomycota</taxon>
        <taxon>Zoopagomycotina</taxon>
        <taxon>Zoopagomycetes</taxon>
        <taxon>Zoopagales</taxon>
        <taxon>Piptocephalidaceae</taxon>
        <taxon>Piptocephalis</taxon>
    </lineage>
</organism>
<feature type="region of interest" description="Disordered" evidence="2">
    <location>
        <begin position="1"/>
        <end position="63"/>
    </location>
</feature>
<dbReference type="PANTHER" id="PTHR46551">
    <property type="entry name" value="SAP DOMAIN-CONTAINING RIBONUCLEOPROTEIN"/>
    <property type="match status" value="1"/>
</dbReference>
<dbReference type="AlphaFoldDB" id="A0A4P9Y053"/>
<dbReference type="InterPro" id="IPR052240">
    <property type="entry name" value="SAP_domain_ribonucleoprotein"/>
</dbReference>
<feature type="region of interest" description="Disordered" evidence="2">
    <location>
        <begin position="100"/>
        <end position="210"/>
    </location>
</feature>
<dbReference type="PANTHER" id="PTHR46551:SF1">
    <property type="entry name" value="SAP DOMAIN-CONTAINING RIBONUCLEOPROTEIN"/>
    <property type="match status" value="1"/>
</dbReference>
<dbReference type="Proteomes" id="UP000267251">
    <property type="component" value="Unassembled WGS sequence"/>
</dbReference>
<sequence length="210" mass="21883">PAVDSASATSSAAPVETNLPKETIATTESGANIASEKVAKAPATAAETSVTPTGLTKNSEEDRLEAARKMEERAKRFNIPVPEEARKLQRAARFGLPLEAKPTVSAAGGKKEIQQGGRKGEPNGKKAAIPSASPSLGVSSEKLSKRAERFGIAKTPADNATGSKSSSTSTSNKRARMEASPVDEAEAERRRKRAERFGTAPSSTPTAPSN</sequence>
<keyword evidence="4" id="KW-1185">Reference proteome</keyword>
<dbReference type="OrthoDB" id="445357at2759"/>
<feature type="compositionally biased region" description="Polar residues" evidence="2">
    <location>
        <begin position="46"/>
        <end position="57"/>
    </location>
</feature>
<evidence type="ECO:0000313" key="4">
    <source>
        <dbReference type="Proteomes" id="UP000267251"/>
    </source>
</evidence>
<feature type="non-terminal residue" evidence="3">
    <location>
        <position position="1"/>
    </location>
</feature>
<evidence type="ECO:0000313" key="3">
    <source>
        <dbReference type="EMBL" id="RKP12077.1"/>
    </source>
</evidence>
<accession>A0A4P9Y053</accession>
<dbReference type="GO" id="GO:0005634">
    <property type="term" value="C:nucleus"/>
    <property type="evidence" value="ECO:0007669"/>
    <property type="project" value="TreeGrafter"/>
</dbReference>
<dbReference type="GO" id="GO:0016973">
    <property type="term" value="P:poly(A)+ mRNA export from nucleus"/>
    <property type="evidence" value="ECO:0007669"/>
    <property type="project" value="TreeGrafter"/>
</dbReference>
<protein>
    <recommendedName>
        <fullName evidence="5">THO1-MOS11 C-terminal domain-containing protein</fullName>
    </recommendedName>
</protein>
<reference evidence="4" key="1">
    <citation type="journal article" date="2018" name="Nat. Microbiol.">
        <title>Leveraging single-cell genomics to expand the fungal tree of life.</title>
        <authorList>
            <person name="Ahrendt S.R."/>
            <person name="Quandt C.A."/>
            <person name="Ciobanu D."/>
            <person name="Clum A."/>
            <person name="Salamov A."/>
            <person name="Andreopoulos B."/>
            <person name="Cheng J.F."/>
            <person name="Woyke T."/>
            <person name="Pelin A."/>
            <person name="Henrissat B."/>
            <person name="Reynolds N.K."/>
            <person name="Benny G.L."/>
            <person name="Smith M.E."/>
            <person name="James T.Y."/>
            <person name="Grigoriev I.V."/>
        </authorList>
    </citation>
    <scope>NUCLEOTIDE SEQUENCE [LARGE SCALE GENOMIC DNA]</scope>
</reference>
<feature type="compositionally biased region" description="Basic and acidic residues" evidence="2">
    <location>
        <begin position="109"/>
        <end position="124"/>
    </location>
</feature>
<dbReference type="EMBL" id="KZ988492">
    <property type="protein sequence ID" value="RKP12077.1"/>
    <property type="molecule type" value="Genomic_DNA"/>
</dbReference>
<keyword evidence="1" id="KW-0597">Phosphoprotein</keyword>
<evidence type="ECO:0000256" key="1">
    <source>
        <dbReference type="ARBA" id="ARBA00022553"/>
    </source>
</evidence>
<gene>
    <name evidence="3" type="ORF">BJ684DRAFT_17398</name>
</gene>
<feature type="compositionally biased region" description="Low complexity" evidence="2">
    <location>
        <begin position="161"/>
        <end position="171"/>
    </location>
</feature>
<proteinExistence type="predicted"/>
<feature type="compositionally biased region" description="Low complexity" evidence="2">
    <location>
        <begin position="1"/>
        <end position="13"/>
    </location>
</feature>
<feature type="compositionally biased region" description="Basic and acidic residues" evidence="2">
    <location>
        <begin position="142"/>
        <end position="151"/>
    </location>
</feature>
<feature type="compositionally biased region" description="Polar residues" evidence="2">
    <location>
        <begin position="200"/>
        <end position="210"/>
    </location>
</feature>